<feature type="region of interest" description="Disordered" evidence="1">
    <location>
        <begin position="98"/>
        <end position="117"/>
    </location>
</feature>
<gene>
    <name evidence="2" type="ORF">NDU88_010404</name>
</gene>
<dbReference type="AlphaFoldDB" id="A0AAV7QUB3"/>
<proteinExistence type="predicted"/>
<evidence type="ECO:0000313" key="2">
    <source>
        <dbReference type="EMBL" id="KAJ1144102.1"/>
    </source>
</evidence>
<keyword evidence="3" id="KW-1185">Reference proteome</keyword>
<dbReference type="EMBL" id="JANPWB010000010">
    <property type="protein sequence ID" value="KAJ1144102.1"/>
    <property type="molecule type" value="Genomic_DNA"/>
</dbReference>
<sequence>MSQFTPCNVTGQWGSQAGTSTPSHLSLRRYGSGDQAQTPRGLRTGTLLSRPRASAPGAASMLRHPLRDLDPRLSSPKAANGKGITWEAGAQRADWAFSRSSQSVQLQCPRGLRSRRR</sequence>
<feature type="compositionally biased region" description="Low complexity" evidence="1">
    <location>
        <begin position="49"/>
        <end position="63"/>
    </location>
</feature>
<feature type="compositionally biased region" description="Polar residues" evidence="1">
    <location>
        <begin position="1"/>
        <end position="24"/>
    </location>
</feature>
<evidence type="ECO:0000313" key="3">
    <source>
        <dbReference type="Proteomes" id="UP001066276"/>
    </source>
</evidence>
<reference evidence="2" key="1">
    <citation type="journal article" date="2022" name="bioRxiv">
        <title>Sequencing and chromosome-scale assembly of the giantPleurodeles waltlgenome.</title>
        <authorList>
            <person name="Brown T."/>
            <person name="Elewa A."/>
            <person name="Iarovenko S."/>
            <person name="Subramanian E."/>
            <person name="Araus A.J."/>
            <person name="Petzold A."/>
            <person name="Susuki M."/>
            <person name="Suzuki K.-i.T."/>
            <person name="Hayashi T."/>
            <person name="Toyoda A."/>
            <person name="Oliveira C."/>
            <person name="Osipova E."/>
            <person name="Leigh N.D."/>
            <person name="Simon A."/>
            <person name="Yun M.H."/>
        </authorList>
    </citation>
    <scope>NUCLEOTIDE SEQUENCE</scope>
    <source>
        <strain evidence="2">20211129_DDA</strain>
        <tissue evidence="2">Liver</tissue>
    </source>
</reference>
<name>A0AAV7QUB3_PLEWA</name>
<accession>A0AAV7QUB3</accession>
<evidence type="ECO:0000256" key="1">
    <source>
        <dbReference type="SAM" id="MobiDB-lite"/>
    </source>
</evidence>
<feature type="region of interest" description="Disordered" evidence="1">
    <location>
        <begin position="1"/>
        <end position="83"/>
    </location>
</feature>
<dbReference type="Proteomes" id="UP001066276">
    <property type="component" value="Chromosome 6"/>
</dbReference>
<organism evidence="2 3">
    <name type="scientific">Pleurodeles waltl</name>
    <name type="common">Iberian ribbed newt</name>
    <dbReference type="NCBI Taxonomy" id="8319"/>
    <lineage>
        <taxon>Eukaryota</taxon>
        <taxon>Metazoa</taxon>
        <taxon>Chordata</taxon>
        <taxon>Craniata</taxon>
        <taxon>Vertebrata</taxon>
        <taxon>Euteleostomi</taxon>
        <taxon>Amphibia</taxon>
        <taxon>Batrachia</taxon>
        <taxon>Caudata</taxon>
        <taxon>Salamandroidea</taxon>
        <taxon>Salamandridae</taxon>
        <taxon>Pleurodelinae</taxon>
        <taxon>Pleurodeles</taxon>
    </lineage>
</organism>
<protein>
    <submittedName>
        <fullName evidence="2">Uncharacterized protein</fullName>
    </submittedName>
</protein>
<comment type="caution">
    <text evidence="2">The sequence shown here is derived from an EMBL/GenBank/DDBJ whole genome shotgun (WGS) entry which is preliminary data.</text>
</comment>